<accession>A0A2N9AZS8</accession>
<dbReference type="EMBL" id="LT963352">
    <property type="protein sequence ID" value="SOR76570.1"/>
    <property type="molecule type" value="Genomic_DNA"/>
</dbReference>
<name>A0A2N9AZS8_STRCX</name>
<dbReference type="AlphaFoldDB" id="A0A2N9AZS8"/>
<sequence>MWKPSWIPFCSWSVTDTSYGLFLDTETGRIGHWDDTSVSTVGDQTLSMLLEEMADKLEHPQLATGYLPGLIGGRLMWGPPLAADEAAAWE</sequence>
<evidence type="ECO:0000313" key="2">
    <source>
        <dbReference type="Proteomes" id="UP000235464"/>
    </source>
</evidence>
<dbReference type="Proteomes" id="UP000235464">
    <property type="component" value="Chromosome I"/>
</dbReference>
<organism evidence="1 2">
    <name type="scientific">Streptomyces chartreusis NRRL 3882</name>
    <dbReference type="NCBI Taxonomy" id="1079985"/>
    <lineage>
        <taxon>Bacteria</taxon>
        <taxon>Bacillati</taxon>
        <taxon>Actinomycetota</taxon>
        <taxon>Actinomycetes</taxon>
        <taxon>Kitasatosporales</taxon>
        <taxon>Streptomycetaceae</taxon>
        <taxon>Streptomyces</taxon>
    </lineage>
</organism>
<protein>
    <submittedName>
        <fullName evidence="1">Uncharacterized protein</fullName>
    </submittedName>
</protein>
<gene>
    <name evidence="1" type="ORF">SCNRRL3882_0054</name>
</gene>
<keyword evidence="2" id="KW-1185">Reference proteome</keyword>
<proteinExistence type="predicted"/>
<evidence type="ECO:0000313" key="1">
    <source>
        <dbReference type="EMBL" id="SOR76570.1"/>
    </source>
</evidence>
<reference evidence="2" key="1">
    <citation type="submission" date="2017-11" db="EMBL/GenBank/DDBJ databases">
        <authorList>
            <person name="Wibberg D."/>
        </authorList>
    </citation>
    <scope>NUCLEOTIDE SEQUENCE [LARGE SCALE GENOMIC DNA]</scope>
</reference>